<reference evidence="1" key="1">
    <citation type="submission" date="2021-01" db="EMBL/GenBank/DDBJ databases">
        <title>Diatom-associated Roseobacters Show Island Model of Population Structure.</title>
        <authorList>
            <person name="Qu L."/>
            <person name="Feng X."/>
            <person name="Chen Y."/>
            <person name="Li L."/>
            <person name="Wang X."/>
            <person name="Hu Z."/>
            <person name="Wang H."/>
            <person name="Luo H."/>
        </authorList>
    </citation>
    <scope>NUCLEOTIDE SEQUENCE</scope>
    <source>
        <strain evidence="1">SM26-45</strain>
    </source>
</reference>
<accession>A0A9Q2NSZ5</accession>
<protein>
    <submittedName>
        <fullName evidence="1">Uncharacterized protein</fullName>
    </submittedName>
</protein>
<dbReference type="Proteomes" id="UP000809337">
    <property type="component" value="Unassembled WGS sequence"/>
</dbReference>
<gene>
    <name evidence="1" type="ORF">JQX14_17745</name>
</gene>
<comment type="caution">
    <text evidence="1">The sequence shown here is derived from an EMBL/GenBank/DDBJ whole genome shotgun (WGS) entry which is preliminary data.</text>
</comment>
<name>A0A9Q2NSZ5_9RHOB</name>
<evidence type="ECO:0000313" key="2">
    <source>
        <dbReference type="Proteomes" id="UP000809337"/>
    </source>
</evidence>
<dbReference type="AlphaFoldDB" id="A0A9Q2NSZ5"/>
<sequence>MTFQKNQQLYTLTGEAFAFDHAIDGTAYVRPMIVVTYQSGYGDEIHEEQVTEAAGHFVAMPSADLFTSPPVGLVDSEIQAKRKELDELSASAAKELKQTKAELSKVQFDLSRSKGELDRWMDQHRPLIDVGKLMDGQTLYPLSVRENPYHKGREIPRIPSMRNAGILTLTSGNFEKGQPWVCKQYASDTYGSSFRFFDTEEERSAVISAEFDAACDHFRAKPDFDTTSYTTGTTLHYGTLQRWVEAHPALSIPDDIEAIKAENDAKKVAERKAKLAAELASIDGGVVE</sequence>
<proteinExistence type="predicted"/>
<dbReference type="EMBL" id="JAFBWN010000015">
    <property type="protein sequence ID" value="MBM2356401.1"/>
    <property type="molecule type" value="Genomic_DNA"/>
</dbReference>
<evidence type="ECO:0000313" key="1">
    <source>
        <dbReference type="EMBL" id="MBM2356401.1"/>
    </source>
</evidence>
<dbReference type="RefSeq" id="WP_231035295.1">
    <property type="nucleotide sequence ID" value="NZ_JAJNGX010000015.1"/>
</dbReference>
<organism evidence="1 2">
    <name type="scientific">Pseudosulfitobacter pseudonitzschiae</name>
    <dbReference type="NCBI Taxonomy" id="1402135"/>
    <lineage>
        <taxon>Bacteria</taxon>
        <taxon>Pseudomonadati</taxon>
        <taxon>Pseudomonadota</taxon>
        <taxon>Alphaproteobacteria</taxon>
        <taxon>Rhodobacterales</taxon>
        <taxon>Roseobacteraceae</taxon>
        <taxon>Pseudosulfitobacter</taxon>
    </lineage>
</organism>